<dbReference type="AlphaFoldDB" id="A0A1M4UAH4"/>
<protein>
    <submittedName>
        <fullName evidence="1">Zinc-ribbon containing domain-containing protein</fullName>
    </submittedName>
</protein>
<sequence>MNYIGEKPGKGYYYCTMCRERIIINNSKDMLPPCPKCTNSKYTK</sequence>
<evidence type="ECO:0000313" key="2">
    <source>
        <dbReference type="Proteomes" id="UP000184035"/>
    </source>
</evidence>
<gene>
    <name evidence="1" type="ORF">SAMN05443638_104115</name>
</gene>
<evidence type="ECO:0000313" key="1">
    <source>
        <dbReference type="EMBL" id="SHE53636.1"/>
    </source>
</evidence>
<reference evidence="1 2" key="1">
    <citation type="submission" date="2016-11" db="EMBL/GenBank/DDBJ databases">
        <authorList>
            <person name="Jaros S."/>
            <person name="Januszkiewicz K."/>
            <person name="Wedrychowicz H."/>
        </authorList>
    </citation>
    <scope>NUCLEOTIDE SEQUENCE [LARGE SCALE GENOMIC DNA]</scope>
    <source>
        <strain evidence="1 2">DSM 2631</strain>
    </source>
</reference>
<organism evidence="1 2">
    <name type="scientific">Clostridium fallax</name>
    <dbReference type="NCBI Taxonomy" id="1533"/>
    <lineage>
        <taxon>Bacteria</taxon>
        <taxon>Bacillati</taxon>
        <taxon>Bacillota</taxon>
        <taxon>Clostridia</taxon>
        <taxon>Eubacteriales</taxon>
        <taxon>Clostridiaceae</taxon>
        <taxon>Clostridium</taxon>
    </lineage>
</organism>
<keyword evidence="2" id="KW-1185">Reference proteome</keyword>
<accession>A0A1M4UAH4</accession>
<dbReference type="RefSeq" id="WP_072893256.1">
    <property type="nucleotide sequence ID" value="NZ_FQVM01000004.1"/>
</dbReference>
<proteinExistence type="predicted"/>
<dbReference type="OrthoDB" id="3174978at2"/>
<dbReference type="Pfam" id="PF07295">
    <property type="entry name" value="DUF1451"/>
    <property type="match status" value="1"/>
</dbReference>
<name>A0A1M4UAH4_9CLOT</name>
<dbReference type="EMBL" id="FQVM01000004">
    <property type="protein sequence ID" value="SHE53636.1"/>
    <property type="molecule type" value="Genomic_DNA"/>
</dbReference>
<dbReference type="InterPro" id="IPR009912">
    <property type="entry name" value="DUF1451"/>
</dbReference>
<dbReference type="Proteomes" id="UP000184035">
    <property type="component" value="Unassembled WGS sequence"/>
</dbReference>